<keyword evidence="3" id="KW-0597">Phosphoprotein</keyword>
<sequence>MNRLLLLSCCMIGCLLQCLAQKQLPSYAVLQQLIKKERPDTADMRVLLDAGYTYVLRPGIVHSDMDSATLYAEKVLASSIKSGDKIWEGQGRLLYSNILREQHITARGKEYALQAKEIFEKYQQKGYLADTYMELANYYGVEAREDIDIRISYYKEAIKLYREAGLKERQAHTLYMLGDLYHVIDDFKSLTEALVQSVALYDEVKVEPGADVYSLLGTGYNRMGDFGNALKYNLLAVKVIESLKDTIDTHATVYNRLGLLYYYMGEQNEALKYYQKAWLIAIKFTDTPSLRTLAVNIAASYAAMKMPDKALAVMKDAEHNYPSTDFAEKMWISVFIAGCYIELKQLHAALPYIHQAHKNRDQLPEMLQATLDDLEAKYYLESGEYTKSYQLSTNVLAIGLKSKNLKLQSNASLALFRADSAMGNYKEAVEHYRKYKIVNDSLFNIAKTRQISTLQVQFETKQQQQSIELLTRTSQLQRAALDKAAFIRNVIITGATILAIMLAIMLALVYNRYQLKLRSNRQMEQKQDEINQKNESLQHLITTQNKLLGEKEWLVKEIHHRVKNNLQIVMSLLNTQAAFLDDKDALNAIRESRYRMQAISLIHQKLYQSENVAMIDMSTYIKDLVEYLKEGFSGVNKIRFDLQIAPVKLDVSQSVPIGLILNEAITNSIKYAFTGHGVIMISLQEAIPGQLTLIIADNGIGLPIEDNNQARKQSMGMMLMNTLAEQLEGTLDIQSRDGVIITVNFKYQEKQVFIEPLEFEEEMEDLL</sequence>
<organism evidence="13 14">
    <name type="scientific">Chitinophaga ginsengisoli</name>
    <dbReference type="NCBI Taxonomy" id="363837"/>
    <lineage>
        <taxon>Bacteria</taxon>
        <taxon>Pseudomonadati</taxon>
        <taxon>Bacteroidota</taxon>
        <taxon>Chitinophagia</taxon>
        <taxon>Chitinophagales</taxon>
        <taxon>Chitinophagaceae</taxon>
        <taxon>Chitinophaga</taxon>
    </lineage>
</organism>
<protein>
    <recommendedName>
        <fullName evidence="2">histidine kinase</fullName>
        <ecNumber evidence="2">2.7.13.3</ecNumber>
    </recommendedName>
</protein>
<evidence type="ECO:0000256" key="9">
    <source>
        <dbReference type="SAM" id="Coils"/>
    </source>
</evidence>
<reference evidence="13 14" key="1">
    <citation type="submission" date="2018-03" db="EMBL/GenBank/DDBJ databases">
        <title>Genomic Encyclopedia of Archaeal and Bacterial Type Strains, Phase II (KMG-II): from individual species to whole genera.</title>
        <authorList>
            <person name="Goeker M."/>
        </authorList>
    </citation>
    <scope>NUCLEOTIDE SEQUENCE [LARGE SCALE GENOMIC DNA]</scope>
    <source>
        <strain evidence="13 14">DSM 18107</strain>
    </source>
</reference>
<comment type="catalytic activity">
    <reaction evidence="1">
        <text>ATP + protein L-histidine = ADP + protein N-phospho-L-histidine.</text>
        <dbReference type="EC" id="2.7.13.3"/>
    </reaction>
</comment>
<keyword evidence="7" id="KW-0067">ATP-binding</keyword>
<keyword evidence="14" id="KW-1185">Reference proteome</keyword>
<gene>
    <name evidence="13" type="ORF">CLV42_11330</name>
</gene>
<keyword evidence="9" id="KW-0175">Coiled coil</keyword>
<keyword evidence="11" id="KW-0732">Signal</keyword>
<keyword evidence="4" id="KW-0808">Transferase</keyword>
<dbReference type="Gene3D" id="3.30.565.10">
    <property type="entry name" value="Histidine kinase-like ATPase, C-terminal domain"/>
    <property type="match status" value="1"/>
</dbReference>
<dbReference type="EMBL" id="PYGK01000013">
    <property type="protein sequence ID" value="PSL25349.1"/>
    <property type="molecule type" value="Genomic_DNA"/>
</dbReference>
<dbReference type="GO" id="GO:0005524">
    <property type="term" value="F:ATP binding"/>
    <property type="evidence" value="ECO:0007669"/>
    <property type="project" value="UniProtKB-KW"/>
</dbReference>
<dbReference type="OrthoDB" id="1223659at2"/>
<evidence type="ECO:0000256" key="11">
    <source>
        <dbReference type="SAM" id="SignalP"/>
    </source>
</evidence>
<dbReference type="InterPro" id="IPR036890">
    <property type="entry name" value="HATPase_C_sf"/>
</dbReference>
<dbReference type="EC" id="2.7.13.3" evidence="2"/>
<dbReference type="Pfam" id="PF07568">
    <property type="entry name" value="HisKA_2"/>
    <property type="match status" value="1"/>
</dbReference>
<dbReference type="SUPFAM" id="SSF55874">
    <property type="entry name" value="ATPase domain of HSP90 chaperone/DNA topoisomerase II/histidine kinase"/>
    <property type="match status" value="1"/>
</dbReference>
<evidence type="ECO:0000256" key="2">
    <source>
        <dbReference type="ARBA" id="ARBA00012438"/>
    </source>
</evidence>
<feature type="domain" description="Histidine kinase" evidence="12">
    <location>
        <begin position="557"/>
        <end position="749"/>
    </location>
</feature>
<keyword evidence="8" id="KW-0802">TPR repeat</keyword>
<dbReference type="InterPro" id="IPR011495">
    <property type="entry name" value="Sig_transdc_His_kin_sub2_dim/P"/>
</dbReference>
<evidence type="ECO:0000256" key="3">
    <source>
        <dbReference type="ARBA" id="ARBA00022553"/>
    </source>
</evidence>
<dbReference type="SMART" id="SM00387">
    <property type="entry name" value="HATPase_c"/>
    <property type="match status" value="1"/>
</dbReference>
<name>A0A2P8FUF3_9BACT</name>
<evidence type="ECO:0000256" key="4">
    <source>
        <dbReference type="ARBA" id="ARBA00022679"/>
    </source>
</evidence>
<dbReference type="AlphaFoldDB" id="A0A2P8FUF3"/>
<dbReference type="PROSITE" id="PS50109">
    <property type="entry name" value="HIS_KIN"/>
    <property type="match status" value="1"/>
</dbReference>
<evidence type="ECO:0000313" key="14">
    <source>
        <dbReference type="Proteomes" id="UP000240978"/>
    </source>
</evidence>
<dbReference type="Pfam" id="PF02518">
    <property type="entry name" value="HATPase_c"/>
    <property type="match status" value="1"/>
</dbReference>
<dbReference type="PANTHER" id="PTHR41523">
    <property type="entry name" value="TWO-COMPONENT SYSTEM SENSOR PROTEIN"/>
    <property type="match status" value="1"/>
</dbReference>
<feature type="coiled-coil region" evidence="9">
    <location>
        <begin position="516"/>
        <end position="543"/>
    </location>
</feature>
<dbReference type="InterPro" id="IPR019734">
    <property type="entry name" value="TPR_rpt"/>
</dbReference>
<evidence type="ECO:0000256" key="10">
    <source>
        <dbReference type="SAM" id="Phobius"/>
    </source>
</evidence>
<evidence type="ECO:0000259" key="12">
    <source>
        <dbReference type="PROSITE" id="PS50109"/>
    </source>
</evidence>
<keyword evidence="10" id="KW-0472">Membrane</keyword>
<evidence type="ECO:0000256" key="7">
    <source>
        <dbReference type="ARBA" id="ARBA00022840"/>
    </source>
</evidence>
<dbReference type="RefSeq" id="WP_106604632.1">
    <property type="nucleotide sequence ID" value="NZ_PYGK01000013.1"/>
</dbReference>
<dbReference type="Pfam" id="PF13424">
    <property type="entry name" value="TPR_12"/>
    <property type="match status" value="1"/>
</dbReference>
<keyword evidence="10" id="KW-0812">Transmembrane</keyword>
<evidence type="ECO:0000256" key="1">
    <source>
        <dbReference type="ARBA" id="ARBA00000085"/>
    </source>
</evidence>
<accession>A0A2P8FUF3</accession>
<dbReference type="InterPro" id="IPR003594">
    <property type="entry name" value="HATPase_dom"/>
</dbReference>
<keyword evidence="10" id="KW-1133">Transmembrane helix</keyword>
<dbReference type="PANTHER" id="PTHR41523:SF8">
    <property type="entry name" value="ETHYLENE RESPONSE SENSOR PROTEIN"/>
    <property type="match status" value="1"/>
</dbReference>
<keyword evidence="6 13" id="KW-0418">Kinase</keyword>
<evidence type="ECO:0000256" key="6">
    <source>
        <dbReference type="ARBA" id="ARBA00022777"/>
    </source>
</evidence>
<feature type="repeat" description="TPR" evidence="8">
    <location>
        <begin position="251"/>
        <end position="284"/>
    </location>
</feature>
<feature type="signal peptide" evidence="11">
    <location>
        <begin position="1"/>
        <end position="20"/>
    </location>
</feature>
<dbReference type="PROSITE" id="PS50293">
    <property type="entry name" value="TPR_REGION"/>
    <property type="match status" value="1"/>
</dbReference>
<dbReference type="Gene3D" id="3.30.450.20">
    <property type="entry name" value="PAS domain"/>
    <property type="match status" value="1"/>
</dbReference>
<evidence type="ECO:0000256" key="5">
    <source>
        <dbReference type="ARBA" id="ARBA00022741"/>
    </source>
</evidence>
<dbReference type="PROSITE" id="PS50005">
    <property type="entry name" value="TPR"/>
    <property type="match status" value="1"/>
</dbReference>
<proteinExistence type="predicted"/>
<dbReference type="SMART" id="SM00028">
    <property type="entry name" value="TPR"/>
    <property type="match status" value="3"/>
</dbReference>
<feature type="chain" id="PRO_5015187996" description="histidine kinase" evidence="11">
    <location>
        <begin position="21"/>
        <end position="767"/>
    </location>
</feature>
<dbReference type="Gene3D" id="1.25.40.10">
    <property type="entry name" value="Tetratricopeptide repeat domain"/>
    <property type="match status" value="2"/>
</dbReference>
<dbReference type="SUPFAM" id="SSF48452">
    <property type="entry name" value="TPR-like"/>
    <property type="match status" value="2"/>
</dbReference>
<comment type="caution">
    <text evidence="13">The sequence shown here is derived from an EMBL/GenBank/DDBJ whole genome shotgun (WGS) entry which is preliminary data.</text>
</comment>
<feature type="transmembrane region" description="Helical" evidence="10">
    <location>
        <begin position="490"/>
        <end position="511"/>
    </location>
</feature>
<dbReference type="Proteomes" id="UP000240978">
    <property type="component" value="Unassembled WGS sequence"/>
</dbReference>
<dbReference type="InterPro" id="IPR011990">
    <property type="entry name" value="TPR-like_helical_dom_sf"/>
</dbReference>
<dbReference type="GO" id="GO:0004673">
    <property type="term" value="F:protein histidine kinase activity"/>
    <property type="evidence" value="ECO:0007669"/>
    <property type="project" value="UniProtKB-EC"/>
</dbReference>
<evidence type="ECO:0000313" key="13">
    <source>
        <dbReference type="EMBL" id="PSL25349.1"/>
    </source>
</evidence>
<keyword evidence="5" id="KW-0547">Nucleotide-binding</keyword>
<evidence type="ECO:0000256" key="8">
    <source>
        <dbReference type="PROSITE-ProRule" id="PRU00339"/>
    </source>
</evidence>
<dbReference type="InterPro" id="IPR005467">
    <property type="entry name" value="His_kinase_dom"/>
</dbReference>